<organism evidence="3 4">
    <name type="scientific">Nakamurella flava</name>
    <dbReference type="NCBI Taxonomy" id="2576308"/>
    <lineage>
        <taxon>Bacteria</taxon>
        <taxon>Bacillati</taxon>
        <taxon>Actinomycetota</taxon>
        <taxon>Actinomycetes</taxon>
        <taxon>Nakamurellales</taxon>
        <taxon>Nakamurellaceae</taxon>
        <taxon>Nakamurella</taxon>
    </lineage>
</organism>
<evidence type="ECO:0000313" key="4">
    <source>
        <dbReference type="Proteomes" id="UP000306985"/>
    </source>
</evidence>
<evidence type="ECO:0000313" key="3">
    <source>
        <dbReference type="EMBL" id="TKV57014.1"/>
    </source>
</evidence>
<keyword evidence="4" id="KW-1185">Reference proteome</keyword>
<evidence type="ECO:0000256" key="1">
    <source>
        <dbReference type="SAM" id="MobiDB-lite"/>
    </source>
</evidence>
<name>A0A4U6QAL8_9ACTN</name>
<protein>
    <submittedName>
        <fullName evidence="3">Uncharacterized protein</fullName>
    </submittedName>
</protein>
<feature type="compositionally biased region" description="Basic and acidic residues" evidence="1">
    <location>
        <begin position="54"/>
        <end position="63"/>
    </location>
</feature>
<feature type="region of interest" description="Disordered" evidence="1">
    <location>
        <begin position="54"/>
        <end position="76"/>
    </location>
</feature>
<sequence>MTWQHAADSTGTGLLEGWTGVFLGSLAFIAVVAVCCFGILARIRDRKENQRSIEALRAEREQKNAPGTEGGGPTVT</sequence>
<dbReference type="EMBL" id="SZZH01000006">
    <property type="protein sequence ID" value="TKV57014.1"/>
    <property type="molecule type" value="Genomic_DNA"/>
</dbReference>
<reference evidence="3 4" key="1">
    <citation type="submission" date="2019-05" db="EMBL/GenBank/DDBJ databases">
        <title>Nakamurella sp. N5BH11, whole genome shotgun sequence.</title>
        <authorList>
            <person name="Tuo L."/>
        </authorList>
    </citation>
    <scope>NUCLEOTIDE SEQUENCE [LARGE SCALE GENOMIC DNA]</scope>
    <source>
        <strain evidence="3 4">N5BH11</strain>
    </source>
</reference>
<keyword evidence="2" id="KW-0812">Transmembrane</keyword>
<dbReference type="RefSeq" id="WP_137451400.1">
    <property type="nucleotide sequence ID" value="NZ_SZZH01000006.1"/>
</dbReference>
<proteinExistence type="predicted"/>
<evidence type="ECO:0000256" key="2">
    <source>
        <dbReference type="SAM" id="Phobius"/>
    </source>
</evidence>
<keyword evidence="2" id="KW-0472">Membrane</keyword>
<feature type="transmembrane region" description="Helical" evidence="2">
    <location>
        <begin position="20"/>
        <end position="41"/>
    </location>
</feature>
<dbReference type="Proteomes" id="UP000306985">
    <property type="component" value="Unassembled WGS sequence"/>
</dbReference>
<dbReference type="AlphaFoldDB" id="A0A4U6QAL8"/>
<keyword evidence="2" id="KW-1133">Transmembrane helix</keyword>
<accession>A0A4U6QAL8</accession>
<comment type="caution">
    <text evidence="3">The sequence shown here is derived from an EMBL/GenBank/DDBJ whole genome shotgun (WGS) entry which is preliminary data.</text>
</comment>
<gene>
    <name evidence="3" type="ORF">FDO65_19565</name>
</gene>